<dbReference type="AlphaFoldDB" id="A0A0J9S2V6"/>
<evidence type="ECO:0000256" key="1">
    <source>
        <dbReference type="SAM" id="Phobius"/>
    </source>
</evidence>
<evidence type="ECO:0000313" key="2">
    <source>
        <dbReference type="EMBL" id="KMZ77085.1"/>
    </source>
</evidence>
<keyword evidence="1" id="KW-0472">Membrane</keyword>
<keyword evidence="1" id="KW-0812">Transmembrane</keyword>
<sequence length="127" mass="15395">MNICCNSYSRLEYVCKEHCPKIFKCNREYFPIYHLHKLEGKYNVSLQKEKDIFESLITDLDIIRKSQLVAMNFYKIVAQDYFYRFVFSTFILLGIFLIFFLFYNVWGKCILAHNNLLNILYKIFLIE</sequence>
<feature type="transmembrane region" description="Helical" evidence="1">
    <location>
        <begin position="81"/>
        <end position="106"/>
    </location>
</feature>
<name>A0A0J9S2V6_PLAVI</name>
<accession>A0A0J9S2V6</accession>
<proteinExistence type="predicted"/>
<gene>
    <name evidence="2" type="ORF">PVIIG_05519</name>
</gene>
<protein>
    <submittedName>
        <fullName evidence="2">Uncharacterized protein</fullName>
    </submittedName>
</protein>
<keyword evidence="1" id="KW-1133">Transmembrane helix</keyword>
<dbReference type="Proteomes" id="UP000053562">
    <property type="component" value="Unassembled WGS sequence"/>
</dbReference>
<evidence type="ECO:0000313" key="3">
    <source>
        <dbReference type="Proteomes" id="UP000053562"/>
    </source>
</evidence>
<organism evidence="2 3">
    <name type="scientific">Plasmodium vivax India VII</name>
    <dbReference type="NCBI Taxonomy" id="1077284"/>
    <lineage>
        <taxon>Eukaryota</taxon>
        <taxon>Sar</taxon>
        <taxon>Alveolata</taxon>
        <taxon>Apicomplexa</taxon>
        <taxon>Aconoidasida</taxon>
        <taxon>Haemosporida</taxon>
        <taxon>Plasmodiidae</taxon>
        <taxon>Plasmodium</taxon>
        <taxon>Plasmodium (Plasmodium)</taxon>
    </lineage>
</organism>
<reference evidence="2 3" key="1">
    <citation type="submission" date="2011-08" db="EMBL/GenBank/DDBJ databases">
        <title>The Genome Sequence of Plasmodium vivax India VII.</title>
        <authorList>
            <consortium name="The Broad Institute Genome Sequencing Platform"/>
            <consortium name="The Broad Institute Genome Sequencing Center for Infectious Disease"/>
            <person name="Neafsey D."/>
            <person name="Carlton J."/>
            <person name="Barnwell J."/>
            <person name="Collins W."/>
            <person name="Escalante A."/>
            <person name="Mullikin J."/>
            <person name="Saul A."/>
            <person name="Guigo R."/>
            <person name="Camara F."/>
            <person name="Young S.K."/>
            <person name="Zeng Q."/>
            <person name="Gargeya S."/>
            <person name="Fitzgerald M."/>
            <person name="Haas B."/>
            <person name="Abouelleil A."/>
            <person name="Alvarado L."/>
            <person name="Arachchi H.M."/>
            <person name="Berlin A."/>
            <person name="Brown A."/>
            <person name="Chapman S.B."/>
            <person name="Chen Z."/>
            <person name="Dunbar C."/>
            <person name="Freedman E."/>
            <person name="Gearin G."/>
            <person name="Gellesch M."/>
            <person name="Goldberg J."/>
            <person name="Griggs A."/>
            <person name="Gujja S."/>
            <person name="Heiman D."/>
            <person name="Howarth C."/>
            <person name="Larson L."/>
            <person name="Lui A."/>
            <person name="MacDonald P.J.P."/>
            <person name="Montmayeur A."/>
            <person name="Murphy C."/>
            <person name="Neiman D."/>
            <person name="Pearson M."/>
            <person name="Priest M."/>
            <person name="Roberts A."/>
            <person name="Saif S."/>
            <person name="Shea T."/>
            <person name="Shenoy N."/>
            <person name="Sisk P."/>
            <person name="Stolte C."/>
            <person name="Sykes S."/>
            <person name="Wortman J."/>
            <person name="Nusbaum C."/>
            <person name="Birren B."/>
        </authorList>
    </citation>
    <scope>NUCLEOTIDE SEQUENCE [LARGE SCALE GENOMIC DNA]</scope>
    <source>
        <strain evidence="2 3">India VII</strain>
    </source>
</reference>
<dbReference type="EMBL" id="KQ234516">
    <property type="protein sequence ID" value="KMZ77085.1"/>
    <property type="molecule type" value="Genomic_DNA"/>
</dbReference>